<evidence type="ECO:0000256" key="12">
    <source>
        <dbReference type="SAM" id="Phobius"/>
    </source>
</evidence>
<evidence type="ECO:0000256" key="5">
    <source>
        <dbReference type="ARBA" id="ARBA00022679"/>
    </source>
</evidence>
<dbReference type="GO" id="GO:0000155">
    <property type="term" value="F:phosphorelay sensor kinase activity"/>
    <property type="evidence" value="ECO:0007669"/>
    <property type="project" value="InterPro"/>
</dbReference>
<keyword evidence="10 12" id="KW-1133">Transmembrane helix</keyword>
<dbReference type="AlphaFoldDB" id="A0A480ATA3"/>
<evidence type="ECO:0000256" key="6">
    <source>
        <dbReference type="ARBA" id="ARBA00022692"/>
    </source>
</evidence>
<gene>
    <name evidence="14" type="ORF">AQPW35_40100</name>
</gene>
<sequence>MSAEPDLASGGAPATRALGRLRRRAPAAALPAPAWSLHAQLRRRLLSLLVVLWLLAAGATGAGLWARTDEVLDSALKETAERLLMLPEAALATPDTAARQGMLRPHDEFIVYQVQDAQAGLVLRSSSAPPTALDPGAPDGVRPAGDWLVLTLTAQDGRRRAQVAETLAHRHAGMRAGVGWLLGTLLALLPVAWLAMDWLLRRGFDSLEPARRELAQRPLHDLRPLSVQQVPVELQPWLATVNSLLARVAGLIDSERAFAANTAHELRTPLAAARAQAQRLVQASTDDGTRTQAQSLLRQLDRLTGLATRLLQLARVESGVALQREPVDLVQLAVLVVDEFAEATRSGQLQLQVRGPSVPVSGDIDALGIALRNLIDNALKHGGSASQVVVTVAGQQLAVQDDGPGVAPALLPTLVRPFDRGPGHALQGSGLGLAMVDTIARQSGAQLQLQSPVADGRGFAAVLDFGSDTQPG</sequence>
<dbReference type="PROSITE" id="PS50109">
    <property type="entry name" value="HIS_KIN"/>
    <property type="match status" value="1"/>
</dbReference>
<keyword evidence="7" id="KW-0547">Nucleotide-binding</keyword>
<evidence type="ECO:0000256" key="9">
    <source>
        <dbReference type="ARBA" id="ARBA00022840"/>
    </source>
</evidence>
<dbReference type="SMART" id="SM00388">
    <property type="entry name" value="HisKA"/>
    <property type="match status" value="1"/>
</dbReference>
<evidence type="ECO:0000256" key="4">
    <source>
        <dbReference type="ARBA" id="ARBA00022553"/>
    </source>
</evidence>
<dbReference type="OrthoDB" id="9809766at2"/>
<evidence type="ECO:0000256" key="10">
    <source>
        <dbReference type="ARBA" id="ARBA00022989"/>
    </source>
</evidence>
<dbReference type="GO" id="GO:0005524">
    <property type="term" value="F:ATP binding"/>
    <property type="evidence" value="ECO:0007669"/>
    <property type="project" value="UniProtKB-KW"/>
</dbReference>
<feature type="domain" description="Histidine kinase" evidence="13">
    <location>
        <begin position="261"/>
        <end position="467"/>
    </location>
</feature>
<keyword evidence="8 14" id="KW-0418">Kinase</keyword>
<evidence type="ECO:0000256" key="3">
    <source>
        <dbReference type="ARBA" id="ARBA00012438"/>
    </source>
</evidence>
<dbReference type="PANTHER" id="PTHR45436">
    <property type="entry name" value="SENSOR HISTIDINE KINASE YKOH"/>
    <property type="match status" value="1"/>
</dbReference>
<dbReference type="SMART" id="SM00387">
    <property type="entry name" value="HATPase_c"/>
    <property type="match status" value="1"/>
</dbReference>
<keyword evidence="4" id="KW-0597">Phosphoprotein</keyword>
<protein>
    <recommendedName>
        <fullName evidence="3">histidine kinase</fullName>
        <ecNumber evidence="3">2.7.13.3</ecNumber>
    </recommendedName>
</protein>
<evidence type="ECO:0000313" key="14">
    <source>
        <dbReference type="EMBL" id="GCL64929.1"/>
    </source>
</evidence>
<dbReference type="Proteomes" id="UP000301751">
    <property type="component" value="Unassembled WGS sequence"/>
</dbReference>
<dbReference type="PANTHER" id="PTHR45436:SF14">
    <property type="entry name" value="SENSOR PROTEIN QSEC"/>
    <property type="match status" value="1"/>
</dbReference>
<evidence type="ECO:0000256" key="11">
    <source>
        <dbReference type="ARBA" id="ARBA00023012"/>
    </source>
</evidence>
<keyword evidence="5" id="KW-0808">Transferase</keyword>
<evidence type="ECO:0000259" key="13">
    <source>
        <dbReference type="PROSITE" id="PS50109"/>
    </source>
</evidence>
<feature type="transmembrane region" description="Helical" evidence="12">
    <location>
        <begin position="177"/>
        <end position="196"/>
    </location>
</feature>
<dbReference type="RefSeq" id="WP_137734646.1">
    <property type="nucleotide sequence ID" value="NZ_BJCL01000012.1"/>
</dbReference>
<dbReference type="Gene3D" id="1.10.287.130">
    <property type="match status" value="1"/>
</dbReference>
<accession>A0A480ATA3</accession>
<dbReference type="CDD" id="cd00082">
    <property type="entry name" value="HisKA"/>
    <property type="match status" value="1"/>
</dbReference>
<dbReference type="Pfam" id="PF02518">
    <property type="entry name" value="HATPase_c"/>
    <property type="match status" value="1"/>
</dbReference>
<evidence type="ECO:0000313" key="15">
    <source>
        <dbReference type="Proteomes" id="UP000301751"/>
    </source>
</evidence>
<dbReference type="InterPro" id="IPR005467">
    <property type="entry name" value="His_kinase_dom"/>
</dbReference>
<feature type="transmembrane region" description="Helical" evidence="12">
    <location>
        <begin position="45"/>
        <end position="66"/>
    </location>
</feature>
<name>A0A480ATA3_9BURK</name>
<dbReference type="EC" id="2.7.13.3" evidence="3"/>
<comment type="subcellular location">
    <subcellularLocation>
        <location evidence="2">Membrane</location>
        <topology evidence="2">Multi-pass membrane protein</topology>
    </subcellularLocation>
</comment>
<comment type="caution">
    <text evidence="14">The sequence shown here is derived from an EMBL/GenBank/DDBJ whole genome shotgun (WGS) entry which is preliminary data.</text>
</comment>
<dbReference type="SUPFAM" id="SSF47384">
    <property type="entry name" value="Homodimeric domain of signal transducing histidine kinase"/>
    <property type="match status" value="1"/>
</dbReference>
<dbReference type="InterPro" id="IPR003594">
    <property type="entry name" value="HATPase_dom"/>
</dbReference>
<dbReference type="EMBL" id="BJCL01000012">
    <property type="protein sequence ID" value="GCL64929.1"/>
    <property type="molecule type" value="Genomic_DNA"/>
</dbReference>
<evidence type="ECO:0000256" key="1">
    <source>
        <dbReference type="ARBA" id="ARBA00000085"/>
    </source>
</evidence>
<dbReference type="InterPro" id="IPR050428">
    <property type="entry name" value="TCS_sensor_his_kinase"/>
</dbReference>
<dbReference type="InterPro" id="IPR036890">
    <property type="entry name" value="HATPase_C_sf"/>
</dbReference>
<keyword evidence="15" id="KW-1185">Reference proteome</keyword>
<keyword evidence="12" id="KW-0472">Membrane</keyword>
<comment type="catalytic activity">
    <reaction evidence="1">
        <text>ATP + protein L-histidine = ADP + protein N-phospho-L-histidine.</text>
        <dbReference type="EC" id="2.7.13.3"/>
    </reaction>
</comment>
<dbReference type="InterPro" id="IPR003661">
    <property type="entry name" value="HisK_dim/P_dom"/>
</dbReference>
<dbReference type="GO" id="GO:0005886">
    <property type="term" value="C:plasma membrane"/>
    <property type="evidence" value="ECO:0007669"/>
    <property type="project" value="TreeGrafter"/>
</dbReference>
<keyword evidence="11" id="KW-0902">Two-component regulatory system</keyword>
<keyword evidence="9" id="KW-0067">ATP-binding</keyword>
<dbReference type="InterPro" id="IPR036097">
    <property type="entry name" value="HisK_dim/P_sf"/>
</dbReference>
<dbReference type="SUPFAM" id="SSF55874">
    <property type="entry name" value="ATPase domain of HSP90 chaperone/DNA topoisomerase II/histidine kinase"/>
    <property type="match status" value="1"/>
</dbReference>
<dbReference type="Pfam" id="PF00512">
    <property type="entry name" value="HisKA"/>
    <property type="match status" value="1"/>
</dbReference>
<evidence type="ECO:0000256" key="2">
    <source>
        <dbReference type="ARBA" id="ARBA00004141"/>
    </source>
</evidence>
<proteinExistence type="predicted"/>
<dbReference type="Gene3D" id="3.30.565.10">
    <property type="entry name" value="Histidine kinase-like ATPase, C-terminal domain"/>
    <property type="match status" value="1"/>
</dbReference>
<evidence type="ECO:0000256" key="7">
    <source>
        <dbReference type="ARBA" id="ARBA00022741"/>
    </source>
</evidence>
<dbReference type="CDD" id="cd00075">
    <property type="entry name" value="HATPase"/>
    <property type="match status" value="1"/>
</dbReference>
<reference evidence="15" key="1">
    <citation type="submission" date="2019-03" db="EMBL/GenBank/DDBJ databases">
        <title>Aquabacterium pictum sp.nov., the first bacteriochlorophyll a-containing freshwater bacterium in the genus Aquabacterium of the class Betaproteobacteria.</title>
        <authorList>
            <person name="Hirose S."/>
            <person name="Tank M."/>
            <person name="Hara E."/>
            <person name="Tamaki H."/>
            <person name="Takaichi S."/>
            <person name="Haruta S."/>
            <person name="Hanada S."/>
        </authorList>
    </citation>
    <scope>NUCLEOTIDE SEQUENCE [LARGE SCALE GENOMIC DNA]</scope>
    <source>
        <strain evidence="15">W35</strain>
    </source>
</reference>
<evidence type="ECO:0000256" key="8">
    <source>
        <dbReference type="ARBA" id="ARBA00022777"/>
    </source>
</evidence>
<organism evidence="14 15">
    <name type="scientific">Pseudaquabacterium pictum</name>
    <dbReference type="NCBI Taxonomy" id="2315236"/>
    <lineage>
        <taxon>Bacteria</taxon>
        <taxon>Pseudomonadati</taxon>
        <taxon>Pseudomonadota</taxon>
        <taxon>Betaproteobacteria</taxon>
        <taxon>Burkholderiales</taxon>
        <taxon>Sphaerotilaceae</taxon>
        <taxon>Pseudaquabacterium</taxon>
    </lineage>
</organism>
<keyword evidence="6 12" id="KW-0812">Transmembrane</keyword>